<dbReference type="Pfam" id="PF14231">
    <property type="entry name" value="GXWXG"/>
    <property type="match status" value="1"/>
</dbReference>
<dbReference type="RefSeq" id="WP_062394481.1">
    <property type="nucleotide sequence ID" value="NZ_CP011853.1"/>
</dbReference>
<evidence type="ECO:0008006" key="5">
    <source>
        <dbReference type="Google" id="ProtNLM"/>
    </source>
</evidence>
<evidence type="ECO:0000259" key="1">
    <source>
        <dbReference type="Pfam" id="PF14231"/>
    </source>
</evidence>
<dbReference type="Proteomes" id="UP000063789">
    <property type="component" value="Chromosome"/>
</dbReference>
<protein>
    <recommendedName>
        <fullName evidence="5">GXWXG protein</fullName>
    </recommendedName>
</protein>
<proteinExistence type="predicted"/>
<organism evidence="3 4">
    <name type="scientific">Gordonia phthalatica</name>
    <dbReference type="NCBI Taxonomy" id="1136941"/>
    <lineage>
        <taxon>Bacteria</taxon>
        <taxon>Bacillati</taxon>
        <taxon>Actinomycetota</taxon>
        <taxon>Actinomycetes</taxon>
        <taxon>Mycobacteriales</taxon>
        <taxon>Gordoniaceae</taxon>
        <taxon>Gordonia</taxon>
    </lineage>
</organism>
<sequence>MSQLTRDDAVADFFRRAQSQEVSDPADLDAIWAALPTVRVDELIGAWRGGELPSGHPMDGQLAVVKWHGKRFDSWHDVKPMVCVDDDGNLYSNTEIGKGEASAWMVEFRGESTASMVYDGQPVIDHFKRVDDVTLMGIMNGKTSLVRDRHFYFFLVKE</sequence>
<evidence type="ECO:0000259" key="2">
    <source>
        <dbReference type="Pfam" id="PF14232"/>
    </source>
</evidence>
<dbReference type="EMBL" id="CP011853">
    <property type="protein sequence ID" value="ALG86301.1"/>
    <property type="molecule type" value="Genomic_DNA"/>
</dbReference>
<dbReference type="Pfam" id="PF14232">
    <property type="entry name" value="DUF4334"/>
    <property type="match status" value="1"/>
</dbReference>
<dbReference type="Gene3D" id="2.40.128.580">
    <property type="entry name" value="GXWXG domain"/>
    <property type="match status" value="1"/>
</dbReference>
<reference evidence="3 4" key="2">
    <citation type="journal article" date="2017" name="Int. J. Syst. Evol. Microbiol.">
        <title>Gordonia phthalatica sp. nov., a di-n-butyl phthalate-degrading bacterium isolated from activated sludge.</title>
        <authorList>
            <person name="Jin D."/>
            <person name="Kong X."/>
            <person name="Jia M."/>
            <person name="Yu X."/>
            <person name="Wang X."/>
            <person name="Zhuang X."/>
            <person name="Deng Y."/>
            <person name="Bai Z."/>
        </authorList>
    </citation>
    <scope>NUCLEOTIDE SEQUENCE [LARGE SCALE GENOMIC DNA]</scope>
    <source>
        <strain evidence="3 4">QH-11</strain>
    </source>
</reference>
<dbReference type="KEGG" id="goq:ACH46_19680"/>
<dbReference type="AlphaFoldDB" id="A0A0N9NJY3"/>
<keyword evidence="4" id="KW-1185">Reference proteome</keyword>
<dbReference type="PATRIC" id="fig|1136941.3.peg.4028"/>
<gene>
    <name evidence="3" type="ORF">ACH46_19680</name>
</gene>
<dbReference type="InterPro" id="IPR025951">
    <property type="entry name" value="GXWXG_dom"/>
</dbReference>
<evidence type="ECO:0000313" key="4">
    <source>
        <dbReference type="Proteomes" id="UP000063789"/>
    </source>
</evidence>
<dbReference type="STRING" id="1136941.ACH46_19680"/>
<dbReference type="OrthoDB" id="8905397at2"/>
<name>A0A0N9NJY3_9ACTN</name>
<dbReference type="InterPro" id="IPR025568">
    <property type="entry name" value="DUF4334"/>
</dbReference>
<accession>A0A0N9NJY3</accession>
<feature type="domain" description="GXWXG" evidence="1">
    <location>
        <begin position="30"/>
        <end position="88"/>
    </location>
</feature>
<reference evidence="4" key="1">
    <citation type="submission" date="2015-06" db="EMBL/GenBank/DDBJ databases">
        <title>Complete genome sequence and metabolic analysis of phthalate degradation pathway in Gordonia sp. QH-11.</title>
        <authorList>
            <person name="Jin D."/>
            <person name="Kong X."/>
            <person name="Bai Z."/>
        </authorList>
    </citation>
    <scope>NUCLEOTIDE SEQUENCE [LARGE SCALE GENOMIC DNA]</scope>
    <source>
        <strain evidence="4">QH-11</strain>
    </source>
</reference>
<feature type="domain" description="DUF4334" evidence="2">
    <location>
        <begin position="99"/>
        <end position="155"/>
    </location>
</feature>
<evidence type="ECO:0000313" key="3">
    <source>
        <dbReference type="EMBL" id="ALG86301.1"/>
    </source>
</evidence>